<evidence type="ECO:0000313" key="2">
    <source>
        <dbReference type="Proteomes" id="UP000321722"/>
    </source>
</evidence>
<name>A0A510WY42_9LACO</name>
<dbReference type="GeneID" id="29933291"/>
<reference evidence="1 2" key="1">
    <citation type="submission" date="2019-07" db="EMBL/GenBank/DDBJ databases">
        <title>Whole genome shotgun sequence of Lactobacillus aviarius subsp. aviarius NBRC 102162.</title>
        <authorList>
            <person name="Hosoyama A."/>
            <person name="Uohara A."/>
            <person name="Ohji S."/>
            <person name="Ichikawa N."/>
        </authorList>
    </citation>
    <scope>NUCLEOTIDE SEQUENCE [LARGE SCALE GENOMIC DNA]</scope>
    <source>
        <strain evidence="1 2">NBRC 102162</strain>
    </source>
</reference>
<evidence type="ECO:0000313" key="1">
    <source>
        <dbReference type="EMBL" id="GEK41330.1"/>
    </source>
</evidence>
<protein>
    <submittedName>
        <fullName evidence="1">Uncharacterized protein</fullName>
    </submittedName>
</protein>
<dbReference type="EMBL" id="BJUI01000001">
    <property type="protein sequence ID" value="GEK41330.1"/>
    <property type="molecule type" value="Genomic_DNA"/>
</dbReference>
<sequence>MVMLDMEMLMAVKNERNFKTQSHRLYNELNYSSLKDAEQDLLHYFCNDKLKKMTLNQFKKIWNNTAEYDPKNGVKNRKYLLYKLTYSRQDILRNHQKEKDQKHETIESLKFNYVPTYTVNENVEEPKKEEKSPLERQKDLVLANLWLLFPRAKTQKAYIEAILNGKDFKFAKTVNESIMLKQISDYSNKHRKDFDKVLNRELSNKDKKLLSFINTFLSVEDNGKTLFEIQGKQAELIDKHKKLFEDLIGTCGEGKSHYITHQVALLNHWEQIEYQEEKGYMIEYLRMKKEELENKLK</sequence>
<comment type="caution">
    <text evidence="1">The sequence shown here is derived from an EMBL/GenBank/DDBJ whole genome shotgun (WGS) entry which is preliminary data.</text>
</comment>
<dbReference type="Proteomes" id="UP000321722">
    <property type="component" value="Unassembled WGS sequence"/>
</dbReference>
<dbReference type="AlphaFoldDB" id="A0A510WY42"/>
<organism evidence="1 2">
    <name type="scientific">Ligilactobacillus aviarius</name>
    <dbReference type="NCBI Taxonomy" id="1606"/>
    <lineage>
        <taxon>Bacteria</taxon>
        <taxon>Bacillati</taxon>
        <taxon>Bacillota</taxon>
        <taxon>Bacilli</taxon>
        <taxon>Lactobacillales</taxon>
        <taxon>Lactobacillaceae</taxon>
        <taxon>Ligilactobacillus</taxon>
    </lineage>
</organism>
<dbReference type="RefSeq" id="WP_057827982.1">
    <property type="nucleotide sequence ID" value="NZ_BAAACL010000015.1"/>
</dbReference>
<accession>A0A510WY42</accession>
<keyword evidence="2" id="KW-1185">Reference proteome</keyword>
<gene>
    <name evidence="1" type="ORF">LAV01_01620</name>
</gene>
<proteinExistence type="predicted"/>